<accession>A0A927ARJ2</accession>
<proteinExistence type="inferred from homology"/>
<dbReference type="PANTHER" id="PTHR47683:SF2">
    <property type="entry name" value="RNA-BINDING S4 DOMAIN-CONTAINING PROTEIN"/>
    <property type="match status" value="1"/>
</dbReference>
<dbReference type="EC" id="5.4.99.-" evidence="3"/>
<dbReference type="Pfam" id="PF00849">
    <property type="entry name" value="PseudoU_synth_2"/>
    <property type="match status" value="1"/>
</dbReference>
<evidence type="ECO:0000256" key="2">
    <source>
        <dbReference type="ARBA" id="ARBA00023235"/>
    </source>
</evidence>
<evidence type="ECO:0000313" key="5">
    <source>
        <dbReference type="EMBL" id="MBD2702418.1"/>
    </source>
</evidence>
<dbReference type="InterPro" id="IPR050343">
    <property type="entry name" value="RsuA_PseudoU_synthase"/>
</dbReference>
<sequence length="224" mass="25498">MDLHDFASTEIASLKRITKSRQSVNQLNPGSEYFLIYKPYLMLSQFSREGDKPTLADLNFDFPKDIYPVGRLDADSEGLLLLTNDKLLNHRLLNPKFRHNRTYYVQVEGALTDEACRQLTEGVTISVDSKRYDTLPATALTIAEPILPERNPPIRYRASISTSWLSISLHEGKNRQVRKMTATVGFPTLRLVRWAIETLTAEGMESGEVRELSRTEVLRGLRLS</sequence>
<keyword evidence="6" id="KW-1185">Reference proteome</keyword>
<evidence type="ECO:0000313" key="6">
    <source>
        <dbReference type="Proteomes" id="UP000598820"/>
    </source>
</evidence>
<feature type="domain" description="Pseudouridine synthase RsuA/RluA-like" evidence="4">
    <location>
        <begin position="33"/>
        <end position="182"/>
    </location>
</feature>
<evidence type="ECO:0000256" key="1">
    <source>
        <dbReference type="ARBA" id="ARBA00008348"/>
    </source>
</evidence>
<dbReference type="InterPro" id="IPR020094">
    <property type="entry name" value="TruA/RsuA/RluB/E/F_N"/>
</dbReference>
<name>A0A927ARJ2_9BACT</name>
<gene>
    <name evidence="5" type="ORF">IC229_17350</name>
</gene>
<dbReference type="GO" id="GO:0140098">
    <property type="term" value="F:catalytic activity, acting on RNA"/>
    <property type="evidence" value="ECO:0007669"/>
    <property type="project" value="UniProtKB-ARBA"/>
</dbReference>
<dbReference type="PANTHER" id="PTHR47683">
    <property type="entry name" value="PSEUDOURIDINE SYNTHASE FAMILY PROTEIN-RELATED"/>
    <property type="match status" value="1"/>
</dbReference>
<dbReference type="EMBL" id="JACWZY010000014">
    <property type="protein sequence ID" value="MBD2702418.1"/>
    <property type="molecule type" value="Genomic_DNA"/>
</dbReference>
<dbReference type="PROSITE" id="PS01149">
    <property type="entry name" value="PSI_RSU"/>
    <property type="match status" value="1"/>
</dbReference>
<organism evidence="5 6">
    <name type="scientific">Spirosoma profusum</name>
    <dbReference type="NCBI Taxonomy" id="2771354"/>
    <lineage>
        <taxon>Bacteria</taxon>
        <taxon>Pseudomonadati</taxon>
        <taxon>Bacteroidota</taxon>
        <taxon>Cytophagia</taxon>
        <taxon>Cytophagales</taxon>
        <taxon>Cytophagaceae</taxon>
        <taxon>Spirosoma</taxon>
    </lineage>
</organism>
<dbReference type="InterPro" id="IPR020103">
    <property type="entry name" value="PsdUridine_synth_cat_dom_sf"/>
</dbReference>
<reference evidence="5" key="1">
    <citation type="submission" date="2020-09" db="EMBL/GenBank/DDBJ databases">
        <authorList>
            <person name="Kim M.K."/>
        </authorList>
    </citation>
    <scope>NUCLEOTIDE SEQUENCE</scope>
    <source>
        <strain evidence="5">BT702</strain>
    </source>
</reference>
<dbReference type="Proteomes" id="UP000598820">
    <property type="component" value="Unassembled WGS sequence"/>
</dbReference>
<dbReference type="GO" id="GO:0009982">
    <property type="term" value="F:pseudouridine synthase activity"/>
    <property type="evidence" value="ECO:0007669"/>
    <property type="project" value="InterPro"/>
</dbReference>
<dbReference type="InterPro" id="IPR000748">
    <property type="entry name" value="PsdUridine_synth_RsuA/RluB/E/F"/>
</dbReference>
<comment type="similarity">
    <text evidence="1 3">Belongs to the pseudouridine synthase RsuA family.</text>
</comment>
<comment type="caution">
    <text evidence="5">The sequence shown here is derived from an EMBL/GenBank/DDBJ whole genome shotgun (WGS) entry which is preliminary data.</text>
</comment>
<dbReference type="NCBIfam" id="TIGR00093">
    <property type="entry name" value="pseudouridine synthase"/>
    <property type="match status" value="1"/>
</dbReference>
<keyword evidence="2 3" id="KW-0413">Isomerase</keyword>
<dbReference type="GO" id="GO:0001522">
    <property type="term" value="P:pseudouridine synthesis"/>
    <property type="evidence" value="ECO:0007669"/>
    <property type="project" value="InterPro"/>
</dbReference>
<dbReference type="Gene3D" id="3.30.70.1560">
    <property type="entry name" value="Alpha-L RNA-binding motif"/>
    <property type="match status" value="1"/>
</dbReference>
<dbReference type="InterPro" id="IPR018496">
    <property type="entry name" value="PsdUridine_synth_RsuA/RluB_CS"/>
</dbReference>
<protein>
    <recommendedName>
        <fullName evidence="3">Pseudouridine synthase</fullName>
        <ecNumber evidence="3">5.4.99.-</ecNumber>
    </recommendedName>
</protein>
<dbReference type="InterPro" id="IPR042092">
    <property type="entry name" value="PsdUridine_s_RsuA/RluB/E/F_cat"/>
</dbReference>
<dbReference type="AlphaFoldDB" id="A0A927ARJ2"/>
<dbReference type="GO" id="GO:0006364">
    <property type="term" value="P:rRNA processing"/>
    <property type="evidence" value="ECO:0007669"/>
    <property type="project" value="UniProtKB-ARBA"/>
</dbReference>
<dbReference type="InterPro" id="IPR006145">
    <property type="entry name" value="PsdUridine_synth_RsuA/RluA"/>
</dbReference>
<dbReference type="GO" id="GO:0003723">
    <property type="term" value="F:RNA binding"/>
    <property type="evidence" value="ECO:0007669"/>
    <property type="project" value="InterPro"/>
</dbReference>
<dbReference type="SUPFAM" id="SSF55120">
    <property type="entry name" value="Pseudouridine synthase"/>
    <property type="match status" value="1"/>
</dbReference>
<evidence type="ECO:0000259" key="4">
    <source>
        <dbReference type="Pfam" id="PF00849"/>
    </source>
</evidence>
<dbReference type="Gene3D" id="3.30.70.580">
    <property type="entry name" value="Pseudouridine synthase I, catalytic domain, N-terminal subdomain"/>
    <property type="match status" value="1"/>
</dbReference>
<evidence type="ECO:0000256" key="3">
    <source>
        <dbReference type="RuleBase" id="RU003887"/>
    </source>
</evidence>